<evidence type="ECO:0000313" key="12">
    <source>
        <dbReference type="Proteomes" id="UP001178322"/>
    </source>
</evidence>
<evidence type="ECO:0000313" key="11">
    <source>
        <dbReference type="EMBL" id="WHY53641.1"/>
    </source>
</evidence>
<keyword evidence="8 10" id="KW-0012">Acyltransferase</keyword>
<gene>
    <name evidence="11" type="primary">pduL</name>
    <name evidence="11" type="ORF">QNH24_10520</name>
</gene>
<comment type="similarity">
    <text evidence="2 10">Belongs to the PduL family.</text>
</comment>
<protein>
    <recommendedName>
        <fullName evidence="4 10">Phosphate propanoyltransferase</fullName>
        <ecNumber evidence="3 10">2.3.1.222</ecNumber>
    </recommendedName>
</protein>
<evidence type="ECO:0000256" key="3">
    <source>
        <dbReference type="ARBA" id="ARBA00012206"/>
    </source>
</evidence>
<accession>A0AAX3X162</accession>
<evidence type="ECO:0000256" key="10">
    <source>
        <dbReference type="PIRNR" id="PIRNR010130"/>
    </source>
</evidence>
<sequence>MTNHQTLVSNSIAGAIPIAVSARHCHVSEEDFFHLFGANAQLKVWKELSQPGQFAAEQVISIKGPRGQIDKVRVLGPFRQDTQIEISQTDAIKLGVSPPIRMSGDLENSSPITLIGTHGILHKENGLIIAQAHIHMSETEAASFNVADQDIVKVEITNEVRQIQIMNVVVRVSPNFRLEMHIDTDEANAASITTNQTGKLMKMG</sequence>
<evidence type="ECO:0000256" key="8">
    <source>
        <dbReference type="ARBA" id="ARBA00023315"/>
    </source>
</evidence>
<reference evidence="11" key="1">
    <citation type="submission" date="2023-05" db="EMBL/GenBank/DDBJ databases">
        <title>Comparative genomics of Bacillaceae isolates and their secondary metabolite potential.</title>
        <authorList>
            <person name="Song L."/>
            <person name="Nielsen L.J."/>
            <person name="Mohite O."/>
            <person name="Xu X."/>
            <person name="Weber T."/>
            <person name="Kovacs A.T."/>
        </authorList>
    </citation>
    <scope>NUCLEOTIDE SEQUENCE</scope>
    <source>
        <strain evidence="11">LY1</strain>
    </source>
</reference>
<proteinExistence type="inferred from homology"/>
<keyword evidence="7" id="KW-0862">Zinc</keyword>
<dbReference type="Pfam" id="PF06130">
    <property type="entry name" value="PTAC"/>
    <property type="match status" value="1"/>
</dbReference>
<organism evidence="11 12">
    <name type="scientific">Lysinibacillus pakistanensis</name>
    <dbReference type="NCBI Taxonomy" id="759811"/>
    <lineage>
        <taxon>Bacteria</taxon>
        <taxon>Bacillati</taxon>
        <taxon>Bacillota</taxon>
        <taxon>Bacilli</taxon>
        <taxon>Bacillales</taxon>
        <taxon>Bacillaceae</taxon>
        <taxon>Lysinibacillus</taxon>
    </lineage>
</organism>
<comment type="cofactor">
    <cofactor evidence="1">
        <name>Zn(2+)</name>
        <dbReference type="ChEBI" id="CHEBI:29105"/>
    </cofactor>
</comment>
<evidence type="ECO:0000256" key="2">
    <source>
        <dbReference type="ARBA" id="ARBA00007342"/>
    </source>
</evidence>
<comment type="function">
    <text evidence="10">Involved in 1,2-propanediol (1,2-PD) degradation by catalyzing the conversion of propanoyl-CoA to propanoyl-phosphate.</text>
</comment>
<dbReference type="AlphaFoldDB" id="A0AAX3X162"/>
<name>A0AAX3X162_9BACI</name>
<evidence type="ECO:0000256" key="6">
    <source>
        <dbReference type="ARBA" id="ARBA00022723"/>
    </source>
</evidence>
<evidence type="ECO:0000256" key="7">
    <source>
        <dbReference type="ARBA" id="ARBA00022833"/>
    </source>
</evidence>
<dbReference type="PIRSF" id="PIRSF010130">
    <property type="entry name" value="PduL"/>
    <property type="match status" value="1"/>
</dbReference>
<dbReference type="GO" id="GO:0016747">
    <property type="term" value="F:acyltransferase activity, transferring groups other than amino-acyl groups"/>
    <property type="evidence" value="ECO:0007669"/>
    <property type="project" value="InterPro"/>
</dbReference>
<evidence type="ECO:0000256" key="4">
    <source>
        <dbReference type="ARBA" id="ARBA00020837"/>
    </source>
</evidence>
<evidence type="ECO:0000256" key="5">
    <source>
        <dbReference type="ARBA" id="ARBA00022679"/>
    </source>
</evidence>
<keyword evidence="5 10" id="KW-0808">Transferase</keyword>
<dbReference type="RefSeq" id="WP_283872059.1">
    <property type="nucleotide sequence ID" value="NZ_CP126101.1"/>
</dbReference>
<dbReference type="EC" id="2.3.1.222" evidence="3 10"/>
<evidence type="ECO:0000256" key="1">
    <source>
        <dbReference type="ARBA" id="ARBA00001947"/>
    </source>
</evidence>
<evidence type="ECO:0000256" key="9">
    <source>
        <dbReference type="ARBA" id="ARBA00047589"/>
    </source>
</evidence>
<dbReference type="EMBL" id="CP126101">
    <property type="protein sequence ID" value="WHY53641.1"/>
    <property type="molecule type" value="Genomic_DNA"/>
</dbReference>
<dbReference type="PANTHER" id="PTHR39453">
    <property type="entry name" value="PHOSPHATE PROPANOYLTRANSFERASE"/>
    <property type="match status" value="1"/>
</dbReference>
<dbReference type="GO" id="GO:0046872">
    <property type="term" value="F:metal ion binding"/>
    <property type="evidence" value="ECO:0007669"/>
    <property type="project" value="UniProtKB-KW"/>
</dbReference>
<dbReference type="PANTHER" id="PTHR39453:SF1">
    <property type="entry name" value="PHOSPHATE PROPANOYLTRANSFERASE"/>
    <property type="match status" value="1"/>
</dbReference>
<dbReference type="Proteomes" id="UP001178322">
    <property type="component" value="Chromosome"/>
</dbReference>
<dbReference type="InterPro" id="IPR008300">
    <property type="entry name" value="PTAC"/>
</dbReference>
<comment type="pathway">
    <text evidence="10">Polyol metabolism; 1,2-propanediol degradation.</text>
</comment>
<keyword evidence="6" id="KW-0479">Metal-binding</keyword>
<comment type="catalytic activity">
    <reaction evidence="9 10">
        <text>propanoyl-CoA + phosphate = propanoyl phosphate + CoA</text>
        <dbReference type="Rhea" id="RHEA:28046"/>
        <dbReference type="ChEBI" id="CHEBI:43474"/>
        <dbReference type="ChEBI" id="CHEBI:57287"/>
        <dbReference type="ChEBI" id="CHEBI:57392"/>
        <dbReference type="ChEBI" id="CHEBI:58933"/>
        <dbReference type="EC" id="2.3.1.222"/>
    </reaction>
</comment>
<dbReference type="NCBIfam" id="NF011652">
    <property type="entry name" value="PRK15070.1"/>
    <property type="match status" value="1"/>
</dbReference>